<accession>A0A6P6A6E7</accession>
<evidence type="ECO:0000256" key="1">
    <source>
        <dbReference type="SAM" id="MobiDB-lite"/>
    </source>
</evidence>
<dbReference type="PANTHER" id="PTHR31390">
    <property type="entry name" value="EXPRESSED PROTEIN"/>
    <property type="match status" value="1"/>
</dbReference>
<feature type="region of interest" description="Disordered" evidence="1">
    <location>
        <begin position="1"/>
        <end position="35"/>
    </location>
</feature>
<keyword evidence="2" id="KW-1185">Reference proteome</keyword>
<evidence type="ECO:0000313" key="3">
    <source>
        <dbReference type="RefSeq" id="XP_022760345.1"/>
    </source>
</evidence>
<dbReference type="GeneID" id="111306752"/>
<dbReference type="OrthoDB" id="767438at2759"/>
<feature type="compositionally biased region" description="Basic and acidic residues" evidence="1">
    <location>
        <begin position="9"/>
        <end position="18"/>
    </location>
</feature>
<name>A0A6P6A6E7_DURZI</name>
<dbReference type="RefSeq" id="XP_022760345.1">
    <property type="nucleotide sequence ID" value="XM_022904610.1"/>
</dbReference>
<dbReference type="KEGG" id="dzi:111306752"/>
<dbReference type="Pfam" id="PF12043">
    <property type="entry name" value="DUF3527"/>
    <property type="match status" value="1"/>
</dbReference>
<sequence>MDNAFVSGQKDDVGKDDSLQNLEDNTDMPGENGTNYSELKLKKLARRVNPQHALILNVSKRLQAGKSLIKDSFLRSIFGIGNKIPRHVVTLDEKYLRHCLELIHVNPAKAAQCNISVNLSSVKMGILSDGLNSAKIRDEGTFDLGRFVFDCPLAVGTDNVVIGPAQQWVVGSIMGSRSMANILKSPLLQKMGKLDVDPSLNDVKGSISYDFTSSPGGFGNYYSQKIGSETPISENHKYGSETMHKRLVSVSSINSTCSDQSFSSTSTTISQGMLQCTWKGGIPYFVFSLDNQKEVYVANLSKEGSAHNKGLDYIYLFHSSKGSDKEHGISDNESHLVGKMKVSTSFSICPQDSKIMETEFVLFSGNGTFNWEMQTSSHTHKKNKSLSKKVVEVFKSSHSSKQRTMPRFLRSSSIMEDSSWDPCQDIVKNSDALDGTNILEEELPPNLELTAIVVRDHFPENPRPEVGGWGLKFLRKARVKQYVDTLEAPVLSACSCGISDCSTSMDILVPAGIHGGPRTRNGGPSSLIERWRSGGHCDCGGWDLGCPLTILKARSSKEVGLPPTEMSEACKLFDFYILGSEHGSPTLRMINVHDGLYFIRFQSTLSALQSFSIAVACIHTQSPPLRPKFVQQSR</sequence>
<dbReference type="InterPro" id="IPR021916">
    <property type="entry name" value="DUF3527"/>
</dbReference>
<dbReference type="AlphaFoldDB" id="A0A6P6A6E7"/>
<organism evidence="2 3">
    <name type="scientific">Durio zibethinus</name>
    <name type="common">Durian</name>
    <dbReference type="NCBI Taxonomy" id="66656"/>
    <lineage>
        <taxon>Eukaryota</taxon>
        <taxon>Viridiplantae</taxon>
        <taxon>Streptophyta</taxon>
        <taxon>Embryophyta</taxon>
        <taxon>Tracheophyta</taxon>
        <taxon>Spermatophyta</taxon>
        <taxon>Magnoliopsida</taxon>
        <taxon>eudicotyledons</taxon>
        <taxon>Gunneridae</taxon>
        <taxon>Pentapetalae</taxon>
        <taxon>rosids</taxon>
        <taxon>malvids</taxon>
        <taxon>Malvales</taxon>
        <taxon>Malvaceae</taxon>
        <taxon>Helicteroideae</taxon>
        <taxon>Durio</taxon>
    </lineage>
</organism>
<protein>
    <submittedName>
        <fullName evidence="3">Uncharacterized protein LOC111306752</fullName>
    </submittedName>
</protein>
<proteinExistence type="predicted"/>
<dbReference type="Proteomes" id="UP000515121">
    <property type="component" value="Unplaced"/>
</dbReference>
<reference evidence="3" key="1">
    <citation type="submission" date="2025-08" db="UniProtKB">
        <authorList>
            <consortium name="RefSeq"/>
        </authorList>
    </citation>
    <scope>IDENTIFICATION</scope>
    <source>
        <tissue evidence="3">Fruit stalk</tissue>
    </source>
</reference>
<evidence type="ECO:0000313" key="2">
    <source>
        <dbReference type="Proteomes" id="UP000515121"/>
    </source>
</evidence>
<gene>
    <name evidence="3" type="primary">LOC111306752</name>
</gene>
<dbReference type="PANTHER" id="PTHR31390:SF2">
    <property type="entry name" value="EXPRESSED PROTEIN"/>
    <property type="match status" value="1"/>
</dbReference>